<gene>
    <name evidence="2" type="ORF">SAMN05421738_10620</name>
</gene>
<sequence length="376" mass="41850">MSFYIRNQTILKKSLLIISFVASQFVFSQTTRKYSNEFLSIGADARSFAMGNAVVANIGNANAAYWNPAGLTEVNYDWEASAMHAEYFQSIAKFDYAAVAIPLSESNATIAFSLMRFGVDDILNTTELIDNQGNINYDKISKFSSADYALTMSYAGNVFGNKDIQFGANAKVVYRHIGKFAQGFGFGIDLGLQYRTDNKMYFGVMARDITTTFNAWSINKEKVKEISVDEPSNEGEPTILNDLPGENIELTMPKLQFGVGKRFDFAERWSLLGEVDMNVEFQQTNAAISGKGFSISPAIGVELGYDEMVFVRGGLNNLQKIEQFDGKQKTQLQPNVGVGFKYKGIAIDYALTNFGNSGLGLYSNIFSVRFEMDKWR</sequence>
<name>A0A1I4VWG5_9FLAO</name>
<dbReference type="Gene3D" id="2.40.160.60">
    <property type="entry name" value="Outer membrane protein transport protein (OMPP1/FadL/TodX)"/>
    <property type="match status" value="1"/>
</dbReference>
<protein>
    <recommendedName>
        <fullName evidence="4">PorV/PorQ family protein</fullName>
    </recommendedName>
</protein>
<dbReference type="AlphaFoldDB" id="A0A1I4VWG5"/>
<feature type="signal peptide" evidence="1">
    <location>
        <begin position="1"/>
        <end position="28"/>
    </location>
</feature>
<reference evidence="3" key="1">
    <citation type="submission" date="2016-10" db="EMBL/GenBank/DDBJ databases">
        <authorList>
            <person name="Varghese N."/>
            <person name="Submissions S."/>
        </authorList>
    </citation>
    <scope>NUCLEOTIDE SEQUENCE [LARGE SCALE GENOMIC DNA]</scope>
    <source>
        <strain evidence="3">XJ109</strain>
    </source>
</reference>
<accession>A0A1I4VWG5</accession>
<keyword evidence="3" id="KW-1185">Reference proteome</keyword>
<dbReference type="NCBIfam" id="NF033709">
    <property type="entry name" value="PorV_fam"/>
    <property type="match status" value="1"/>
</dbReference>
<dbReference type="Proteomes" id="UP000199149">
    <property type="component" value="Unassembled WGS sequence"/>
</dbReference>
<dbReference type="OrthoDB" id="9808507at2"/>
<organism evidence="2 3">
    <name type="scientific">Algoriella xinjiangensis</name>
    <dbReference type="NCBI Taxonomy" id="684065"/>
    <lineage>
        <taxon>Bacteria</taxon>
        <taxon>Pseudomonadati</taxon>
        <taxon>Bacteroidota</taxon>
        <taxon>Flavobacteriia</taxon>
        <taxon>Flavobacteriales</taxon>
        <taxon>Weeksellaceae</taxon>
        <taxon>Algoriella</taxon>
    </lineage>
</organism>
<keyword evidence="1" id="KW-0732">Signal</keyword>
<evidence type="ECO:0000313" key="3">
    <source>
        <dbReference type="Proteomes" id="UP000199149"/>
    </source>
</evidence>
<evidence type="ECO:0008006" key="4">
    <source>
        <dbReference type="Google" id="ProtNLM"/>
    </source>
</evidence>
<dbReference type="STRING" id="684065.SAMN05421738_10620"/>
<feature type="chain" id="PRO_5011595636" description="PorV/PorQ family protein" evidence="1">
    <location>
        <begin position="29"/>
        <end position="376"/>
    </location>
</feature>
<proteinExistence type="predicted"/>
<dbReference type="EMBL" id="FOUZ01000006">
    <property type="protein sequence ID" value="SFN05573.1"/>
    <property type="molecule type" value="Genomic_DNA"/>
</dbReference>
<evidence type="ECO:0000313" key="2">
    <source>
        <dbReference type="EMBL" id="SFN05573.1"/>
    </source>
</evidence>
<evidence type="ECO:0000256" key="1">
    <source>
        <dbReference type="SAM" id="SignalP"/>
    </source>
</evidence>